<dbReference type="InterPro" id="IPR027981">
    <property type="entry name" value="DUF4446"/>
</dbReference>
<reference evidence="2 3" key="1">
    <citation type="submission" date="2015-12" db="EMBL/GenBank/DDBJ databases">
        <title>Draft genome sequnece of Fervidicola ferrireducens strain Y170.</title>
        <authorList>
            <person name="Patel B.K."/>
        </authorList>
    </citation>
    <scope>NUCLEOTIDE SEQUENCE [LARGE SCALE GENOMIC DNA]</scope>
    <source>
        <strain evidence="2 3">Y170</strain>
    </source>
</reference>
<keyword evidence="1" id="KW-1133">Transmembrane helix</keyword>
<evidence type="ECO:0000256" key="1">
    <source>
        <dbReference type="SAM" id="Phobius"/>
    </source>
</evidence>
<name>A0A140L765_9FIRM</name>
<comment type="caution">
    <text evidence="2">The sequence shown here is derived from an EMBL/GenBank/DDBJ whole genome shotgun (WGS) entry which is preliminary data.</text>
</comment>
<dbReference type="RefSeq" id="WP_066353769.1">
    <property type="nucleotide sequence ID" value="NZ_LOED01000020.1"/>
</dbReference>
<dbReference type="InParanoid" id="A0A140L765"/>
<organism evidence="2 3">
    <name type="scientific">Fervidicola ferrireducens</name>
    <dbReference type="NCBI Taxonomy" id="520764"/>
    <lineage>
        <taxon>Bacteria</taxon>
        <taxon>Bacillati</taxon>
        <taxon>Bacillota</taxon>
        <taxon>Clostridia</taxon>
        <taxon>Thermosediminibacterales</taxon>
        <taxon>Thermosediminibacteraceae</taxon>
        <taxon>Fervidicola</taxon>
    </lineage>
</organism>
<sequence>MALNFTNLLHGFFEANLDKVLMLLTVISLLSLIVFIAINVKLNRIAKNYAALMKGAEGKNLEEMLIEYFQSVKQAMSEVAAVKERVNILEKDMLFAVQKVHIKKYNAFADMGGNLSFSMALLNGENSGVIITGIYGREESRVYLKPVVNGDSTCVLSPEEKEVLEKAKTKAGFWDSKSEF</sequence>
<dbReference type="EMBL" id="LOED01000020">
    <property type="protein sequence ID" value="KXG76390.1"/>
    <property type="molecule type" value="Genomic_DNA"/>
</dbReference>
<keyword evidence="1" id="KW-0812">Transmembrane</keyword>
<proteinExistence type="predicted"/>
<evidence type="ECO:0008006" key="4">
    <source>
        <dbReference type="Google" id="ProtNLM"/>
    </source>
</evidence>
<accession>A0A140L765</accession>
<dbReference type="OrthoDB" id="5244042at2"/>
<dbReference type="STRING" id="520764.AN618_16300"/>
<keyword evidence="1" id="KW-0472">Membrane</keyword>
<dbReference type="AlphaFoldDB" id="A0A140L765"/>
<dbReference type="Proteomes" id="UP000070427">
    <property type="component" value="Unassembled WGS sequence"/>
</dbReference>
<evidence type="ECO:0000313" key="2">
    <source>
        <dbReference type="EMBL" id="KXG76390.1"/>
    </source>
</evidence>
<feature type="transmembrane region" description="Helical" evidence="1">
    <location>
        <begin position="20"/>
        <end position="40"/>
    </location>
</feature>
<protein>
    <recommendedName>
        <fullName evidence="4">DUF4446 domain-containing protein</fullName>
    </recommendedName>
</protein>
<dbReference type="Pfam" id="PF14584">
    <property type="entry name" value="DUF4446"/>
    <property type="match status" value="1"/>
</dbReference>
<gene>
    <name evidence="2" type="ORF">AN618_16300</name>
</gene>
<keyword evidence="3" id="KW-1185">Reference proteome</keyword>
<evidence type="ECO:0000313" key="3">
    <source>
        <dbReference type="Proteomes" id="UP000070427"/>
    </source>
</evidence>